<evidence type="ECO:0000313" key="3">
    <source>
        <dbReference type="Proteomes" id="UP000251842"/>
    </source>
</evidence>
<dbReference type="Proteomes" id="UP000251842">
    <property type="component" value="Chromosome"/>
</dbReference>
<evidence type="ECO:0000256" key="1">
    <source>
        <dbReference type="SAM" id="Coils"/>
    </source>
</evidence>
<reference evidence="3" key="1">
    <citation type="submission" date="2018-05" db="EMBL/GenBank/DDBJ databases">
        <title>Luteimonas pekinense sp. nov., isolated from human Meibomian gland secretions, Beijing, China.</title>
        <authorList>
            <person name="Wen T."/>
            <person name="Bai H."/>
            <person name="Lv H."/>
        </authorList>
    </citation>
    <scope>NUCLEOTIDE SEQUENCE [LARGE SCALE GENOMIC DNA]</scope>
    <source>
        <strain evidence="3">83-4</strain>
    </source>
</reference>
<name>A0A344J6Q8_9GAMM</name>
<sequence>MVKSMGQWPVVGRFIRILVGIYRLPEVMDMATHGRHVQSSLDGMQGALNQLKHAQVVLECQHLPELRTHTVTGGRVQAAEARLDAFQQRLDDFQTRLHVYETQHLPNLLETLSELNHRQIATDHDRENLVRSVPVALREIHHRLKRLSNMQDELV</sequence>
<organism evidence="2 3">
    <name type="scientific">Solilutibacter oculi</name>
    <dbReference type="NCBI Taxonomy" id="2698682"/>
    <lineage>
        <taxon>Bacteria</taxon>
        <taxon>Pseudomonadati</taxon>
        <taxon>Pseudomonadota</taxon>
        <taxon>Gammaproteobacteria</taxon>
        <taxon>Lysobacterales</taxon>
        <taxon>Lysobacteraceae</taxon>
        <taxon>Solilutibacter</taxon>
    </lineage>
</organism>
<proteinExistence type="predicted"/>
<accession>A0A344J6Q8</accession>
<protein>
    <submittedName>
        <fullName evidence="2">Uncharacterized protein</fullName>
    </submittedName>
</protein>
<dbReference type="EMBL" id="CP029556">
    <property type="protein sequence ID" value="AXA84718.1"/>
    <property type="molecule type" value="Genomic_DNA"/>
</dbReference>
<dbReference type="KEGG" id="lue:DCD74_08470"/>
<evidence type="ECO:0000313" key="2">
    <source>
        <dbReference type="EMBL" id="AXA84718.1"/>
    </source>
</evidence>
<gene>
    <name evidence="2" type="ORF">DCD74_08470</name>
</gene>
<feature type="coiled-coil region" evidence="1">
    <location>
        <begin position="76"/>
        <end position="103"/>
    </location>
</feature>
<keyword evidence="3" id="KW-1185">Reference proteome</keyword>
<dbReference type="AlphaFoldDB" id="A0A344J6Q8"/>
<keyword evidence="1" id="KW-0175">Coiled coil</keyword>